<dbReference type="InterPro" id="IPR013083">
    <property type="entry name" value="Znf_RING/FYVE/PHD"/>
</dbReference>
<organism evidence="6 7">
    <name type="scientific">Tritrichomonas musculus</name>
    <dbReference type="NCBI Taxonomy" id="1915356"/>
    <lineage>
        <taxon>Eukaryota</taxon>
        <taxon>Metamonada</taxon>
        <taxon>Parabasalia</taxon>
        <taxon>Tritrichomonadida</taxon>
        <taxon>Tritrichomonadidae</taxon>
        <taxon>Tritrichomonas</taxon>
    </lineage>
</organism>
<name>A0ABR2L7I0_9EUKA</name>
<sequence length="577" mass="66343">MERHYTRLFFSGQREIATQTDDFIFESSSNICIICNKYFSFENEYDGKPHTMQLRCNHTFCLNCLKRLAQQQINNKDIMEIRCPICSNPLSEIEIDQINKQYNKTLEQRLMQKMNIISCPNCNERFEHVPGDVAYITKDKNGEKIRPEALQCLKENRVTCFFCKTNFCAKCGRHPFHDGLTCSEQSLVEKGIFCRFCKMYPAVGCENEDIGHRVCCRNKCQKLMKTICTHVCHCGHPCCGLKGEKKHFGCPLCNKNLSVCVICNGSCENAPSVLMKCGHPAHKNCLEDFYKLIDCEGRLSIPRCKCQSILNHECVKDSVKKWTEISNKIDSLTSIQIELEETSKEPKHVNNSNDKMYYKQPKKYAKDFFVFYLCKNCQNPYFAGHADEVIDQEHLCVKCKKFPKAPDDLDSKEVVNLDKNIQKKILANRKRILSNKIIHLGIRKVYHATSYESALSIMNDQELKKGEKGMFGAGIYFASSKDIADKKCSVHHEVSAFVYCNVDFGNALVLEKARRDLTLEEIREYGCNSVMGRGGNGRNWEFVVYDGKRTHPTKNIGTVSRYNHLKRLQINANIFTC</sequence>
<dbReference type="Pfam" id="PF13445">
    <property type="entry name" value="zf-RING_UBOX"/>
    <property type="match status" value="1"/>
</dbReference>
<dbReference type="PANTHER" id="PTHR45943">
    <property type="entry name" value="E3 UBIQUITIN-PROTEIN LIGASE MYCBP2"/>
    <property type="match status" value="1"/>
</dbReference>
<evidence type="ECO:0000256" key="4">
    <source>
        <dbReference type="PROSITE-ProRule" id="PRU00175"/>
    </source>
</evidence>
<dbReference type="InterPro" id="IPR017907">
    <property type="entry name" value="Znf_RING_CS"/>
</dbReference>
<keyword evidence="1" id="KW-0479">Metal-binding</keyword>
<dbReference type="SMART" id="SM00184">
    <property type="entry name" value="RING"/>
    <property type="match status" value="2"/>
</dbReference>
<dbReference type="SUPFAM" id="SSF57850">
    <property type="entry name" value="RING/U-box"/>
    <property type="match status" value="1"/>
</dbReference>
<dbReference type="InterPro" id="IPR027370">
    <property type="entry name" value="Znf-RING_euk"/>
</dbReference>
<evidence type="ECO:0000256" key="1">
    <source>
        <dbReference type="ARBA" id="ARBA00022723"/>
    </source>
</evidence>
<dbReference type="PANTHER" id="PTHR45943:SF2">
    <property type="entry name" value="RING-TYPE DOMAIN-CONTAINING PROTEIN"/>
    <property type="match status" value="1"/>
</dbReference>
<evidence type="ECO:0000313" key="7">
    <source>
        <dbReference type="Proteomes" id="UP001470230"/>
    </source>
</evidence>
<comment type="caution">
    <text evidence="6">The sequence shown here is derived from an EMBL/GenBank/DDBJ whole genome shotgun (WGS) entry which is preliminary data.</text>
</comment>
<dbReference type="InterPro" id="IPR001841">
    <property type="entry name" value="Znf_RING"/>
</dbReference>
<feature type="domain" description="RING-type" evidence="5">
    <location>
        <begin position="32"/>
        <end position="87"/>
    </location>
</feature>
<dbReference type="EMBL" id="JAPFFF010000001">
    <property type="protein sequence ID" value="KAK8899324.1"/>
    <property type="molecule type" value="Genomic_DNA"/>
</dbReference>
<dbReference type="PROSITE" id="PS00518">
    <property type="entry name" value="ZF_RING_1"/>
    <property type="match status" value="1"/>
</dbReference>
<gene>
    <name evidence="6" type="ORF">M9Y10_001638</name>
</gene>
<evidence type="ECO:0000256" key="3">
    <source>
        <dbReference type="ARBA" id="ARBA00022833"/>
    </source>
</evidence>
<proteinExistence type="predicted"/>
<dbReference type="SUPFAM" id="SSF56399">
    <property type="entry name" value="ADP-ribosylation"/>
    <property type="match status" value="1"/>
</dbReference>
<dbReference type="Gene3D" id="3.30.40.10">
    <property type="entry name" value="Zinc/RING finger domain, C3HC4 (zinc finger)"/>
    <property type="match status" value="1"/>
</dbReference>
<evidence type="ECO:0000259" key="5">
    <source>
        <dbReference type="PROSITE" id="PS50089"/>
    </source>
</evidence>
<reference evidence="6 7" key="1">
    <citation type="submission" date="2024-04" db="EMBL/GenBank/DDBJ databases">
        <title>Tritrichomonas musculus Genome.</title>
        <authorList>
            <person name="Alves-Ferreira E."/>
            <person name="Grigg M."/>
            <person name="Lorenzi H."/>
            <person name="Galac M."/>
        </authorList>
    </citation>
    <scope>NUCLEOTIDE SEQUENCE [LARGE SCALE GENOMIC DNA]</scope>
    <source>
        <strain evidence="6 7">EAF2021</strain>
    </source>
</reference>
<dbReference type="Proteomes" id="UP001470230">
    <property type="component" value="Unassembled WGS sequence"/>
</dbReference>
<protein>
    <recommendedName>
        <fullName evidence="5">RING-type domain-containing protein</fullName>
    </recommendedName>
</protein>
<evidence type="ECO:0000313" key="6">
    <source>
        <dbReference type="EMBL" id="KAK8899324.1"/>
    </source>
</evidence>
<dbReference type="PROSITE" id="PS50089">
    <property type="entry name" value="ZF_RING_2"/>
    <property type="match status" value="1"/>
</dbReference>
<dbReference type="Gene3D" id="3.90.228.10">
    <property type="match status" value="1"/>
</dbReference>
<keyword evidence="3" id="KW-0862">Zinc</keyword>
<keyword evidence="7" id="KW-1185">Reference proteome</keyword>
<accession>A0ABR2L7I0</accession>
<keyword evidence="2 4" id="KW-0863">Zinc-finger</keyword>
<evidence type="ECO:0000256" key="2">
    <source>
        <dbReference type="ARBA" id="ARBA00022771"/>
    </source>
</evidence>